<dbReference type="InterPro" id="IPR025392">
    <property type="entry name" value="DUF4124"/>
</dbReference>
<dbReference type="InterPro" id="IPR013783">
    <property type="entry name" value="Ig-like_fold"/>
</dbReference>
<dbReference type="Pfam" id="PF13511">
    <property type="entry name" value="DUF4124"/>
    <property type="match status" value="1"/>
</dbReference>
<protein>
    <submittedName>
        <fullName evidence="3">DUF4124 domain-containing protein</fullName>
    </submittedName>
</protein>
<evidence type="ECO:0000313" key="4">
    <source>
        <dbReference type="Proteomes" id="UP000273022"/>
    </source>
</evidence>
<accession>A0A3A6T726</accession>
<sequence>MIMRLVILGLLLLTAIADAAIYKWTDKNGKVHYSDTPIDGAEVVTPAENTLNKINRSKVSPTPSITPKVNQTSYQVHIVSPQDQAALRVNNGDFDVNARVSPKLSDSQTLQLTVDGTRYGEPQRHGYFSLTNVDRGEHVIVVQLLSAEGKVLVQSQPTTVYVHRFSKLFKTN</sequence>
<name>A0A3A6T726_9GAMM</name>
<dbReference type="AlphaFoldDB" id="A0A3A6T726"/>
<evidence type="ECO:0000313" key="3">
    <source>
        <dbReference type="EMBL" id="RJY05221.1"/>
    </source>
</evidence>
<feature type="signal peptide" evidence="1">
    <location>
        <begin position="1"/>
        <end position="19"/>
    </location>
</feature>
<evidence type="ECO:0000259" key="2">
    <source>
        <dbReference type="Pfam" id="PF13511"/>
    </source>
</evidence>
<dbReference type="Proteomes" id="UP000273022">
    <property type="component" value="Unassembled WGS sequence"/>
</dbReference>
<reference evidence="3 4" key="1">
    <citation type="submission" date="2018-09" db="EMBL/GenBank/DDBJ databases">
        <title>Phylogeny of the Shewanellaceae, and recommendation for two new genera, Pseudoshewanella and Parashewanella.</title>
        <authorList>
            <person name="Wang G."/>
        </authorList>
    </citation>
    <scope>NUCLEOTIDE SEQUENCE [LARGE SCALE GENOMIC DNA]</scope>
    <source>
        <strain evidence="3 4">KCTC 22492</strain>
    </source>
</reference>
<feature type="chain" id="PRO_5017453478" evidence="1">
    <location>
        <begin position="20"/>
        <end position="172"/>
    </location>
</feature>
<organism evidence="3 4">
    <name type="scientific">Parashewanella spongiae</name>
    <dbReference type="NCBI Taxonomy" id="342950"/>
    <lineage>
        <taxon>Bacteria</taxon>
        <taxon>Pseudomonadati</taxon>
        <taxon>Pseudomonadota</taxon>
        <taxon>Gammaproteobacteria</taxon>
        <taxon>Alteromonadales</taxon>
        <taxon>Shewanellaceae</taxon>
        <taxon>Parashewanella</taxon>
    </lineage>
</organism>
<dbReference type="OrthoDB" id="7062774at2"/>
<keyword evidence="1" id="KW-0732">Signal</keyword>
<feature type="domain" description="DUF4124" evidence="2">
    <location>
        <begin position="9"/>
        <end position="58"/>
    </location>
</feature>
<proteinExistence type="predicted"/>
<evidence type="ECO:0000256" key="1">
    <source>
        <dbReference type="SAM" id="SignalP"/>
    </source>
</evidence>
<gene>
    <name evidence="3" type="ORF">D5R81_18585</name>
</gene>
<comment type="caution">
    <text evidence="3">The sequence shown here is derived from an EMBL/GenBank/DDBJ whole genome shotgun (WGS) entry which is preliminary data.</text>
</comment>
<keyword evidence="4" id="KW-1185">Reference proteome</keyword>
<dbReference type="EMBL" id="QYYH01000187">
    <property type="protein sequence ID" value="RJY05221.1"/>
    <property type="molecule type" value="Genomic_DNA"/>
</dbReference>
<dbReference type="Gene3D" id="2.60.40.10">
    <property type="entry name" value="Immunoglobulins"/>
    <property type="match status" value="1"/>
</dbReference>